<evidence type="ECO:0000259" key="1">
    <source>
        <dbReference type="Pfam" id="PF05699"/>
    </source>
</evidence>
<evidence type="ECO:0000313" key="3">
    <source>
        <dbReference type="Proteomes" id="UP001165289"/>
    </source>
</evidence>
<protein>
    <recommendedName>
        <fullName evidence="1">HAT C-terminal dimerisation domain-containing protein</fullName>
    </recommendedName>
</protein>
<dbReference type="EMBL" id="JAKMXF010000342">
    <property type="protein sequence ID" value="KAI6647506.1"/>
    <property type="molecule type" value="Genomic_DNA"/>
</dbReference>
<evidence type="ECO:0000313" key="2">
    <source>
        <dbReference type="EMBL" id="KAI6647506.1"/>
    </source>
</evidence>
<dbReference type="Pfam" id="PF05699">
    <property type="entry name" value="Dimer_Tnp_hAT"/>
    <property type="match status" value="1"/>
</dbReference>
<dbReference type="SUPFAM" id="SSF53098">
    <property type="entry name" value="Ribonuclease H-like"/>
    <property type="match status" value="1"/>
</dbReference>
<comment type="caution">
    <text evidence="2">The sequence shown here is derived from an EMBL/GenBank/DDBJ whole genome shotgun (WGS) entry which is preliminary data.</text>
</comment>
<organism evidence="2 3">
    <name type="scientific">Oopsacas minuta</name>
    <dbReference type="NCBI Taxonomy" id="111878"/>
    <lineage>
        <taxon>Eukaryota</taxon>
        <taxon>Metazoa</taxon>
        <taxon>Porifera</taxon>
        <taxon>Hexactinellida</taxon>
        <taxon>Hexasterophora</taxon>
        <taxon>Lyssacinosida</taxon>
        <taxon>Leucopsacidae</taxon>
        <taxon>Oopsacas</taxon>
    </lineage>
</organism>
<dbReference type="Proteomes" id="UP001165289">
    <property type="component" value="Unassembled WGS sequence"/>
</dbReference>
<dbReference type="GO" id="GO:0046983">
    <property type="term" value="F:protein dimerization activity"/>
    <property type="evidence" value="ECO:0007669"/>
    <property type="project" value="InterPro"/>
</dbReference>
<feature type="domain" description="HAT C-terminal dimerisation" evidence="1">
    <location>
        <begin position="39"/>
        <end position="93"/>
    </location>
</feature>
<reference evidence="2 3" key="1">
    <citation type="journal article" date="2023" name="BMC Biol.">
        <title>The compact genome of the sponge Oopsacas minuta (Hexactinellida) is lacking key metazoan core genes.</title>
        <authorList>
            <person name="Santini S."/>
            <person name="Schenkelaars Q."/>
            <person name="Jourda C."/>
            <person name="Duchesne M."/>
            <person name="Belahbib H."/>
            <person name="Rocher C."/>
            <person name="Selva M."/>
            <person name="Riesgo A."/>
            <person name="Vervoort M."/>
            <person name="Leys S.P."/>
            <person name="Kodjabachian L."/>
            <person name="Le Bivic A."/>
            <person name="Borchiellini C."/>
            <person name="Claverie J.M."/>
            <person name="Renard E."/>
        </authorList>
    </citation>
    <scope>NUCLEOTIDE SEQUENCE [LARGE SCALE GENOMIC DNA]</scope>
    <source>
        <strain evidence="2">SPO-2</strain>
    </source>
</reference>
<dbReference type="InterPro" id="IPR012337">
    <property type="entry name" value="RNaseH-like_sf"/>
</dbReference>
<dbReference type="AlphaFoldDB" id="A0AAV7JFE0"/>
<proteinExistence type="predicted"/>
<dbReference type="InterPro" id="IPR008906">
    <property type="entry name" value="HATC_C_dom"/>
</dbReference>
<name>A0AAV7JFE0_9METZ</name>
<sequence>MLDELRESISKSTTTTRTNKILEDDFHFLPKEFSLFEATGSKSSNLQLLEQSLYTIPPTSVEAERAFSAAGLFNTKLRSSLNDSSLDALAFLKGHFKNTTNSGLTEYYY</sequence>
<keyword evidence="3" id="KW-1185">Reference proteome</keyword>
<gene>
    <name evidence="2" type="ORF">LOD99_8771</name>
</gene>
<accession>A0AAV7JFE0</accession>